<proteinExistence type="predicted"/>
<sequence length="265" mass="28782">MSDPFADPDLIACAEIVQKGDPDRFRATMAAPVEARAVMFPIYAFNVEVARAPWITKEPLIAQMRLQWWADVLTEIETGSIVRRHSVATPLAGAINAGAAKELQSIVSAREIDLERAPFDDQPALNHYLENTAGTLCRVVATALDSRAKSLETELTTWGAAAGLARYLQAVPQLVALGKLPLPDGRPETISEMASSSLNTLEALGRNAKLRTLGKTLGASRPAVLEFWKTKAILRQAMKEPERVADGHLSTSGFGDRARLIWTAL</sequence>
<reference evidence="1 2" key="1">
    <citation type="submission" date="2023-01" db="EMBL/GenBank/DDBJ databases">
        <title>Thalassococcus onchidii sp. nov., isolated from a marine invertebrate from the South China Sea.</title>
        <authorList>
            <person name="Xu S."/>
            <person name="Liu Z."/>
            <person name="Xu Y."/>
        </authorList>
    </citation>
    <scope>NUCLEOTIDE SEQUENCE [LARGE SCALE GENOMIC DNA]</scope>
    <source>
        <strain evidence="1 2">KCTC 32084</strain>
    </source>
</reference>
<dbReference type="EMBL" id="JAQIOY010000009">
    <property type="protein sequence ID" value="MDA7426507.1"/>
    <property type="molecule type" value="Genomic_DNA"/>
</dbReference>
<dbReference type="Gene3D" id="1.10.600.10">
    <property type="entry name" value="Farnesyl Diphosphate Synthase"/>
    <property type="match status" value="1"/>
</dbReference>
<comment type="caution">
    <text evidence="1">The sequence shown here is derived from an EMBL/GenBank/DDBJ whole genome shotgun (WGS) entry which is preliminary data.</text>
</comment>
<dbReference type="InterPro" id="IPR008949">
    <property type="entry name" value="Isoprenoid_synthase_dom_sf"/>
</dbReference>
<dbReference type="SUPFAM" id="SSF48576">
    <property type="entry name" value="Terpenoid synthases"/>
    <property type="match status" value="1"/>
</dbReference>
<dbReference type="Proteomes" id="UP001210720">
    <property type="component" value="Unassembled WGS sequence"/>
</dbReference>
<dbReference type="RefSeq" id="WP_271433857.1">
    <property type="nucleotide sequence ID" value="NZ_JAQIOY010000009.1"/>
</dbReference>
<protein>
    <submittedName>
        <fullName evidence="1">Squalene/phytoene synthase family protein</fullName>
    </submittedName>
</protein>
<name>A0ABT4XX91_9RHOB</name>
<evidence type="ECO:0000313" key="1">
    <source>
        <dbReference type="EMBL" id="MDA7426507.1"/>
    </source>
</evidence>
<accession>A0ABT4XX91</accession>
<gene>
    <name evidence="1" type="ORF">PFY00_17360</name>
</gene>
<evidence type="ECO:0000313" key="2">
    <source>
        <dbReference type="Proteomes" id="UP001210720"/>
    </source>
</evidence>
<organism evidence="1 2">
    <name type="scientific">Thalassococcus lentus</name>
    <dbReference type="NCBI Taxonomy" id="1210524"/>
    <lineage>
        <taxon>Bacteria</taxon>
        <taxon>Pseudomonadati</taxon>
        <taxon>Pseudomonadota</taxon>
        <taxon>Alphaproteobacteria</taxon>
        <taxon>Rhodobacterales</taxon>
        <taxon>Roseobacteraceae</taxon>
        <taxon>Thalassococcus</taxon>
    </lineage>
</organism>
<dbReference type="Pfam" id="PF00494">
    <property type="entry name" value="SQS_PSY"/>
    <property type="match status" value="1"/>
</dbReference>
<keyword evidence="2" id="KW-1185">Reference proteome</keyword>
<dbReference type="InterPro" id="IPR002060">
    <property type="entry name" value="Squ/phyt_synthse"/>
</dbReference>